<evidence type="ECO:0000313" key="2">
    <source>
        <dbReference type="EMBL" id="SMG19932.1"/>
    </source>
</evidence>
<organism evidence="2 3">
    <name type="scientific">Paenibacillus aquistagni</name>
    <dbReference type="NCBI Taxonomy" id="1852522"/>
    <lineage>
        <taxon>Bacteria</taxon>
        <taxon>Bacillati</taxon>
        <taxon>Bacillota</taxon>
        <taxon>Bacilli</taxon>
        <taxon>Bacillales</taxon>
        <taxon>Paenibacillaceae</taxon>
        <taxon>Paenibacillus</taxon>
    </lineage>
</organism>
<keyword evidence="1" id="KW-1133">Transmembrane helix</keyword>
<proteinExistence type="predicted"/>
<dbReference type="STRING" id="1852522.SAMN06295960_0975"/>
<accession>A0A1X7IYJ8</accession>
<evidence type="ECO:0000313" key="3">
    <source>
        <dbReference type="Proteomes" id="UP000193834"/>
    </source>
</evidence>
<feature type="transmembrane region" description="Helical" evidence="1">
    <location>
        <begin position="6"/>
        <end position="29"/>
    </location>
</feature>
<sequence length="50" mass="5689">MDMSVFSVLLILLFLPVIGLGIFCLILFIKLALRGIKVLDIYINEKTNTY</sequence>
<dbReference type="Proteomes" id="UP000193834">
    <property type="component" value="Unassembled WGS sequence"/>
</dbReference>
<gene>
    <name evidence="2" type="ORF">SAMN06295960_0975</name>
</gene>
<keyword evidence="1" id="KW-0812">Transmembrane</keyword>
<keyword evidence="3" id="KW-1185">Reference proteome</keyword>
<name>A0A1X7IYJ8_9BACL</name>
<reference evidence="2 3" key="1">
    <citation type="submission" date="2017-04" db="EMBL/GenBank/DDBJ databases">
        <authorList>
            <person name="Afonso C.L."/>
            <person name="Miller P.J."/>
            <person name="Scott M.A."/>
            <person name="Spackman E."/>
            <person name="Goraichik I."/>
            <person name="Dimitrov K.M."/>
            <person name="Suarez D.L."/>
            <person name="Swayne D.E."/>
        </authorList>
    </citation>
    <scope>NUCLEOTIDE SEQUENCE [LARGE SCALE GENOMIC DNA]</scope>
    <source>
        <strain evidence="2 3">11</strain>
    </source>
</reference>
<protein>
    <submittedName>
        <fullName evidence="2">Uncharacterized protein</fullName>
    </submittedName>
</protein>
<evidence type="ECO:0000256" key="1">
    <source>
        <dbReference type="SAM" id="Phobius"/>
    </source>
</evidence>
<keyword evidence="1" id="KW-0472">Membrane</keyword>
<dbReference type="EMBL" id="FXAZ01000001">
    <property type="protein sequence ID" value="SMG19932.1"/>
    <property type="molecule type" value="Genomic_DNA"/>
</dbReference>
<dbReference type="AlphaFoldDB" id="A0A1X7IYJ8"/>